<evidence type="ECO:0000259" key="4">
    <source>
        <dbReference type="Pfam" id="PF00080"/>
    </source>
</evidence>
<name>A0A6N9Q0K7_9BACL</name>
<dbReference type="InterPro" id="IPR036423">
    <property type="entry name" value="SOD-like_Cu/Zn_dom_sf"/>
</dbReference>
<accession>A0A6N9Q0K7</accession>
<comment type="cofactor">
    <cofactor evidence="3">
        <name>Cu cation</name>
        <dbReference type="ChEBI" id="CHEBI:23378"/>
    </cofactor>
    <text evidence="3">Binds 1 copper ion per subunit.</text>
</comment>
<dbReference type="OrthoDB" id="9792957at2"/>
<evidence type="ECO:0000313" key="5">
    <source>
        <dbReference type="EMBL" id="NBI28263.1"/>
    </source>
</evidence>
<dbReference type="GO" id="GO:0005507">
    <property type="term" value="F:copper ion binding"/>
    <property type="evidence" value="ECO:0007669"/>
    <property type="project" value="InterPro"/>
</dbReference>
<evidence type="ECO:0000313" key="6">
    <source>
        <dbReference type="Proteomes" id="UP000448943"/>
    </source>
</evidence>
<dbReference type="SUPFAM" id="SSF49329">
    <property type="entry name" value="Cu,Zn superoxide dismutase-like"/>
    <property type="match status" value="1"/>
</dbReference>
<dbReference type="AlphaFoldDB" id="A0A6N9Q0K7"/>
<comment type="cofactor">
    <cofactor evidence="3">
        <name>Zn(2+)</name>
        <dbReference type="ChEBI" id="CHEBI:29105"/>
    </cofactor>
    <text evidence="3">Binds 1 zinc ion per subunit.</text>
</comment>
<keyword evidence="3" id="KW-0862">Zinc</keyword>
<keyword evidence="3" id="KW-0186">Copper</keyword>
<keyword evidence="3" id="KW-0479">Metal-binding</keyword>
<keyword evidence="3" id="KW-0560">Oxidoreductase</keyword>
<dbReference type="Proteomes" id="UP000448943">
    <property type="component" value="Unassembled WGS sequence"/>
</dbReference>
<dbReference type="PANTHER" id="PTHR10003">
    <property type="entry name" value="SUPEROXIDE DISMUTASE CU-ZN -RELATED"/>
    <property type="match status" value="1"/>
</dbReference>
<dbReference type="InterPro" id="IPR018152">
    <property type="entry name" value="SOD_Cu/Zn_BS"/>
</dbReference>
<organism evidence="5 6">
    <name type="scientific">Chengkuizengella marina</name>
    <dbReference type="NCBI Taxonomy" id="2507566"/>
    <lineage>
        <taxon>Bacteria</taxon>
        <taxon>Bacillati</taxon>
        <taxon>Bacillota</taxon>
        <taxon>Bacilli</taxon>
        <taxon>Bacillales</taxon>
        <taxon>Paenibacillaceae</taxon>
        <taxon>Chengkuizengella</taxon>
    </lineage>
</organism>
<sequence>MIFLLVYIYENKNLTVNSLNETEAITIEILNKEGENVGKGFLKEDRSGVKLQLNVHSLTAGEHGFHVHEVGECKNPDFITAGGHFNPMDKQHGFQNPSGHHSGDLENIIVNLDGNVNTEVVLSNVTLKEGEEHSLLDHDGSSIVIHQLKDDYLTDPSGNSGPRIACGEINK</sequence>
<comment type="caution">
    <text evidence="5">The sequence shown here is derived from an EMBL/GenBank/DDBJ whole genome shotgun (WGS) entry which is preliminary data.</text>
</comment>
<proteinExistence type="inferred from homology"/>
<dbReference type="EC" id="1.15.1.1" evidence="3"/>
<comment type="similarity">
    <text evidence="1 3">Belongs to the Cu-Zn superoxide dismutase family.</text>
</comment>
<dbReference type="PROSITE" id="PS00332">
    <property type="entry name" value="SOD_CU_ZN_2"/>
    <property type="match status" value="1"/>
</dbReference>
<evidence type="ECO:0000256" key="1">
    <source>
        <dbReference type="ARBA" id="ARBA00010457"/>
    </source>
</evidence>
<dbReference type="InterPro" id="IPR001424">
    <property type="entry name" value="SOD_Cu_Zn_dom"/>
</dbReference>
<dbReference type="EMBL" id="SIJB01000012">
    <property type="protein sequence ID" value="NBI28263.1"/>
    <property type="molecule type" value="Genomic_DNA"/>
</dbReference>
<dbReference type="CDD" id="cd00305">
    <property type="entry name" value="Cu-Zn_Superoxide_Dismutase"/>
    <property type="match status" value="1"/>
</dbReference>
<keyword evidence="6" id="KW-1185">Reference proteome</keyword>
<gene>
    <name evidence="5" type="ORF">ERL59_04750</name>
</gene>
<dbReference type="GO" id="GO:0004784">
    <property type="term" value="F:superoxide dismutase activity"/>
    <property type="evidence" value="ECO:0007669"/>
    <property type="project" value="UniProtKB-EC"/>
</dbReference>
<protein>
    <recommendedName>
        <fullName evidence="3">Superoxide dismutase [Cu-Zn]</fullName>
        <ecNumber evidence="3">1.15.1.1</ecNumber>
    </recommendedName>
</protein>
<feature type="domain" description="Superoxide dismutase copper/zinc binding" evidence="4">
    <location>
        <begin position="45"/>
        <end position="169"/>
    </location>
</feature>
<comment type="catalytic activity">
    <reaction evidence="3">
        <text>2 superoxide + 2 H(+) = H2O2 + O2</text>
        <dbReference type="Rhea" id="RHEA:20696"/>
        <dbReference type="ChEBI" id="CHEBI:15378"/>
        <dbReference type="ChEBI" id="CHEBI:15379"/>
        <dbReference type="ChEBI" id="CHEBI:16240"/>
        <dbReference type="ChEBI" id="CHEBI:18421"/>
        <dbReference type="EC" id="1.15.1.1"/>
    </reaction>
</comment>
<evidence type="ECO:0000256" key="2">
    <source>
        <dbReference type="ARBA" id="ARBA00024900"/>
    </source>
</evidence>
<dbReference type="Pfam" id="PF00080">
    <property type="entry name" value="Sod_Cu"/>
    <property type="match status" value="1"/>
</dbReference>
<reference evidence="5 6" key="1">
    <citation type="submission" date="2019-01" db="EMBL/GenBank/DDBJ databases">
        <title>Chengkuizengella sp. nov., isolated from deep-sea sediment of East Pacific Ocean.</title>
        <authorList>
            <person name="Yang J."/>
            <person name="Lai Q."/>
            <person name="Shao Z."/>
        </authorList>
    </citation>
    <scope>NUCLEOTIDE SEQUENCE [LARGE SCALE GENOMIC DNA]</scope>
    <source>
        <strain evidence="5 6">YPA3-1-1</strain>
    </source>
</reference>
<evidence type="ECO:0000256" key="3">
    <source>
        <dbReference type="RuleBase" id="RU000393"/>
    </source>
</evidence>
<comment type="function">
    <text evidence="2">Destroys radicals which are normally produced within the cells and which are toxic to biological systems. May play a role in favoring mycobacterial survival in phagocytes.</text>
</comment>
<dbReference type="InterPro" id="IPR024134">
    <property type="entry name" value="SOD_Cu/Zn_/chaperone"/>
</dbReference>
<dbReference type="Gene3D" id="2.60.40.200">
    <property type="entry name" value="Superoxide dismutase, copper/zinc binding domain"/>
    <property type="match status" value="1"/>
</dbReference>